<dbReference type="GO" id="GO:0004601">
    <property type="term" value="F:peroxidase activity"/>
    <property type="evidence" value="ECO:0007669"/>
    <property type="project" value="UniProtKB-KW"/>
</dbReference>
<dbReference type="Proteomes" id="UP000825002">
    <property type="component" value="Unassembled WGS sequence"/>
</dbReference>
<protein>
    <submittedName>
        <fullName evidence="2">Chorion peroxidase</fullName>
    </submittedName>
</protein>
<accession>A0ABQ7S7F8</accession>
<feature type="non-terminal residue" evidence="2">
    <location>
        <position position="1"/>
    </location>
</feature>
<gene>
    <name evidence="2" type="primary">pxt</name>
    <name evidence="2" type="ORF">GZH46_02315</name>
</gene>
<keyword evidence="3" id="KW-1185">Reference proteome</keyword>
<dbReference type="PROSITE" id="PS50292">
    <property type="entry name" value="PEROXIDASE_3"/>
    <property type="match status" value="1"/>
</dbReference>
<organism evidence="2 3">
    <name type="scientific">Fragariocoptes setiger</name>
    <dbReference type="NCBI Taxonomy" id="1670756"/>
    <lineage>
        <taxon>Eukaryota</taxon>
        <taxon>Metazoa</taxon>
        <taxon>Ecdysozoa</taxon>
        <taxon>Arthropoda</taxon>
        <taxon>Chelicerata</taxon>
        <taxon>Arachnida</taxon>
        <taxon>Acari</taxon>
        <taxon>Acariformes</taxon>
        <taxon>Trombidiformes</taxon>
        <taxon>Prostigmata</taxon>
        <taxon>Eupodina</taxon>
        <taxon>Eriophyoidea</taxon>
        <taxon>Phytoptidae</taxon>
        <taxon>Fragariocoptes</taxon>
    </lineage>
</organism>
<dbReference type="PANTHER" id="PTHR11475:SF106">
    <property type="entry name" value="CURLY SU"/>
    <property type="match status" value="1"/>
</dbReference>
<dbReference type="InterPro" id="IPR037120">
    <property type="entry name" value="Haem_peroxidase_sf_animal"/>
</dbReference>
<dbReference type="SUPFAM" id="SSF48113">
    <property type="entry name" value="Heme-dependent peroxidases"/>
    <property type="match status" value="1"/>
</dbReference>
<name>A0ABQ7S7F8_9ACAR</name>
<evidence type="ECO:0000313" key="3">
    <source>
        <dbReference type="Proteomes" id="UP000825002"/>
    </source>
</evidence>
<keyword evidence="1 2" id="KW-0575">Peroxidase</keyword>
<dbReference type="PRINTS" id="PR00457">
    <property type="entry name" value="ANPEROXIDASE"/>
</dbReference>
<sequence>VTVAREQCHQHCHVFVTRDTSANDVDESSGSIAGCSTNKCLSCVGRTIYSSPIVNKRTKRKKKGAIEGEREGERGKRCQIDEKGDDSQRHVMIDETKTKLKTRMITRPKSLASIGHSQSCVAVWLRLALLSLLLSDQRRDIGSASWSSVECTTLHDAKDGTAHKDYTVSYASLVVHSLASHSNGTQHIDNNNYHQHSQHVGTSQEHGGAATYELTRSTSATAVNSMSPLMAAVLPTGAQEAAAAAAAATGVAPAVALAHEHKHEHEHELLRRNAPPSECALYLERATVYGPTQRLFRLSANDTQPVGVTQLCITYADLEDALIEALGDDSGGRSVEDDGESFDDINEDMAAARRHQRLSRRAIQQPQAHFVGIEHAHQMSNSEPLDLQRRHQLSSSSSANLEFLAPNEERVAGAAEMLLRVVRVLQRRFELSPDEVLNGLPMIDVTRVRGFARTCPLFVRADAVQCVANARFRSITGHCNNLAHPAWGAARTPFVRFVAPAYSDGVGAARTHSMLSAQVPLPAPRQVAARVHVDIDVPSSDVTNLFMSWGQLVDHDMALAAPPAAEHTCCPSEGDSGDEHETMKRRHDDYTHTIKRATNNSDLCMPIEVAPDDPFYSQFNVRCLDFRRSLAGVRENCALGVRAQIDSLSAMIDANFIYGTSEQQAAQLRTFSRGQLRTWPFFGAARKPLLPPKIELPDENCHNRPAHLFCFISGDVRANEQTHLTVLHTLYLRNHNRMAAQLSILNPHWNDERVYQETRHVQAALVQHALLSEYLPTLLGAQLSAAHNLTETPSGGHYWHSYDATLQLGIASSFATAAFRQGHTFIGTSIARVNKYHELLQVHALRDSFRAPWRLFELNGVDELTLGMVDTPTQSYDPFLTADISGHLFKRPGSPFGSDLASINIQRAREQGVPGYNQFREWCGLPRVTSFEQLGAYMQHNVAYALSLLYAHVDDIDLFTAGISEYRAPGAQIGPTFACIIGRQFSLLRRADRFWFENSPLINPAGAFTPQQLDAIKRFSLAKLLCANTDDTPTIQPYAFRLPHPIFNARVPCDSLPDIDLSAWQESVVG</sequence>
<reference evidence="2 3" key="1">
    <citation type="submission" date="2020-10" db="EMBL/GenBank/DDBJ databases">
        <authorList>
            <person name="Klimov P.B."/>
            <person name="Dyachkov S.M."/>
            <person name="Chetverikov P.E."/>
        </authorList>
    </citation>
    <scope>NUCLEOTIDE SEQUENCE [LARGE SCALE GENOMIC DNA]</scope>
    <source>
        <strain evidence="2">BMOC 18-1129-001#AD2665</strain>
        <tissue evidence="2">Entire mites</tissue>
    </source>
</reference>
<dbReference type="Gene3D" id="1.10.640.10">
    <property type="entry name" value="Haem peroxidase domain superfamily, animal type"/>
    <property type="match status" value="1"/>
</dbReference>
<evidence type="ECO:0000313" key="2">
    <source>
        <dbReference type="EMBL" id="KAG9509175.1"/>
    </source>
</evidence>
<keyword evidence="1 2" id="KW-0560">Oxidoreductase</keyword>
<proteinExistence type="predicted"/>
<dbReference type="PANTHER" id="PTHR11475">
    <property type="entry name" value="OXIDASE/PEROXIDASE"/>
    <property type="match status" value="1"/>
</dbReference>
<dbReference type="InterPro" id="IPR019791">
    <property type="entry name" value="Haem_peroxidase_animal"/>
</dbReference>
<dbReference type="InterPro" id="IPR010255">
    <property type="entry name" value="Haem_peroxidase_sf"/>
</dbReference>
<dbReference type="CDD" id="cd09823">
    <property type="entry name" value="peroxinectin_like"/>
    <property type="match status" value="1"/>
</dbReference>
<dbReference type="EMBL" id="JAIFTH010000627">
    <property type="protein sequence ID" value="KAG9509175.1"/>
    <property type="molecule type" value="Genomic_DNA"/>
</dbReference>
<evidence type="ECO:0000256" key="1">
    <source>
        <dbReference type="ARBA" id="ARBA00022559"/>
    </source>
</evidence>
<dbReference type="Pfam" id="PF03098">
    <property type="entry name" value="An_peroxidase"/>
    <property type="match status" value="1"/>
</dbReference>
<comment type="caution">
    <text evidence="2">The sequence shown here is derived from an EMBL/GenBank/DDBJ whole genome shotgun (WGS) entry which is preliminary data.</text>
</comment>